<keyword evidence="2" id="KW-0805">Transcription regulation</keyword>
<evidence type="ECO:0000313" key="6">
    <source>
        <dbReference type="Proteomes" id="UP001234585"/>
    </source>
</evidence>
<dbReference type="PRINTS" id="PR00039">
    <property type="entry name" value="HTHLYSR"/>
</dbReference>
<dbReference type="GO" id="GO:0043565">
    <property type="term" value="F:sequence-specific DNA binding"/>
    <property type="evidence" value="ECO:0007669"/>
    <property type="project" value="TreeGrafter"/>
</dbReference>
<keyword evidence="6" id="KW-1185">Reference proteome</keyword>
<dbReference type="PANTHER" id="PTHR30537:SF74">
    <property type="entry name" value="HTH-TYPE TRANSCRIPTIONAL REGULATOR TRPI"/>
    <property type="match status" value="1"/>
</dbReference>
<dbReference type="AlphaFoldDB" id="A0AA50CV14"/>
<accession>A0AA50CV14</accession>
<sequence>MKYWKHIPPLRAMLAVEATARLGSFSKAAEELNVTQSAVSHLVGQAEDFLTARLFERQSRPVTLTDEGRRYVAALVSGLNIIQTEGEALQRMRDSNTVTVSCNLAYANFWLLPRLKEFHDVYPDIVLNMVTAYQGLPDLSHEIDLSIRFGKGSWEGCDAELLIAELIVPVASPSYLARSAAIKEPEDLLKHALLHARADDKTWYDWYQWFDHHNVKRPVNLAGDHFDNHLMMMQSALAGGGIALGWIGTASEFVRLGQLVELFPSKVNADGGVYMVTRRDRQLSSSASLFADWLRHSSL</sequence>
<gene>
    <name evidence="5" type="ORF">Q9313_26460</name>
</gene>
<evidence type="ECO:0000313" key="5">
    <source>
        <dbReference type="EMBL" id="WLS01068.1"/>
    </source>
</evidence>
<keyword evidence="5" id="KW-0614">Plasmid</keyword>
<evidence type="ECO:0000256" key="1">
    <source>
        <dbReference type="ARBA" id="ARBA00009437"/>
    </source>
</evidence>
<dbReference type="SUPFAM" id="SSF53850">
    <property type="entry name" value="Periplasmic binding protein-like II"/>
    <property type="match status" value="1"/>
</dbReference>
<dbReference type="Pfam" id="PF00126">
    <property type="entry name" value="HTH_1"/>
    <property type="match status" value="1"/>
</dbReference>
<dbReference type="RefSeq" id="WP_306041314.1">
    <property type="nucleotide sequence ID" value="NZ_CP132306.1"/>
</dbReference>
<dbReference type="Gene3D" id="3.40.190.10">
    <property type="entry name" value="Periplasmic binding protein-like II"/>
    <property type="match status" value="2"/>
</dbReference>
<keyword evidence="3" id="KW-0238">DNA-binding</keyword>
<dbReference type="InterPro" id="IPR005119">
    <property type="entry name" value="LysR_subst-bd"/>
</dbReference>
<dbReference type="InterPro" id="IPR058163">
    <property type="entry name" value="LysR-type_TF_proteobact-type"/>
</dbReference>
<name>A0AA50CV14_9HYPH</name>
<evidence type="ECO:0000256" key="2">
    <source>
        <dbReference type="ARBA" id="ARBA00023015"/>
    </source>
</evidence>
<dbReference type="Proteomes" id="UP001234585">
    <property type="component" value="Plasmid unnamed4"/>
</dbReference>
<dbReference type="GO" id="GO:0003700">
    <property type="term" value="F:DNA-binding transcription factor activity"/>
    <property type="evidence" value="ECO:0007669"/>
    <property type="project" value="InterPro"/>
</dbReference>
<proteinExistence type="inferred from homology"/>
<dbReference type="GO" id="GO:0006351">
    <property type="term" value="P:DNA-templated transcription"/>
    <property type="evidence" value="ECO:0007669"/>
    <property type="project" value="TreeGrafter"/>
</dbReference>
<protein>
    <submittedName>
        <fullName evidence="5">LysR substrate-binding domain-containing protein</fullName>
    </submittedName>
</protein>
<keyword evidence="4" id="KW-0804">Transcription</keyword>
<dbReference type="Pfam" id="PF03466">
    <property type="entry name" value="LysR_substrate"/>
    <property type="match status" value="1"/>
</dbReference>
<dbReference type="InterPro" id="IPR000847">
    <property type="entry name" value="LysR_HTH_N"/>
</dbReference>
<dbReference type="PANTHER" id="PTHR30537">
    <property type="entry name" value="HTH-TYPE TRANSCRIPTIONAL REGULATOR"/>
    <property type="match status" value="1"/>
</dbReference>
<dbReference type="PROSITE" id="PS50931">
    <property type="entry name" value="HTH_LYSR"/>
    <property type="match status" value="1"/>
</dbReference>
<dbReference type="SUPFAM" id="SSF46785">
    <property type="entry name" value="Winged helix' DNA-binding domain"/>
    <property type="match status" value="1"/>
</dbReference>
<dbReference type="EMBL" id="CP132306">
    <property type="protein sequence ID" value="WLS01068.1"/>
    <property type="molecule type" value="Genomic_DNA"/>
</dbReference>
<organism evidence="5 6">
    <name type="scientific">Shinella sumterensis</name>
    <dbReference type="NCBI Taxonomy" id="1967501"/>
    <lineage>
        <taxon>Bacteria</taxon>
        <taxon>Pseudomonadati</taxon>
        <taxon>Pseudomonadota</taxon>
        <taxon>Alphaproteobacteria</taxon>
        <taxon>Hyphomicrobiales</taxon>
        <taxon>Rhizobiaceae</taxon>
        <taxon>Shinella</taxon>
    </lineage>
</organism>
<dbReference type="InterPro" id="IPR036390">
    <property type="entry name" value="WH_DNA-bd_sf"/>
</dbReference>
<dbReference type="InterPro" id="IPR036388">
    <property type="entry name" value="WH-like_DNA-bd_sf"/>
</dbReference>
<geneLocation type="plasmid" evidence="5 6">
    <name>unnamed4</name>
</geneLocation>
<evidence type="ECO:0000256" key="4">
    <source>
        <dbReference type="ARBA" id="ARBA00023163"/>
    </source>
</evidence>
<reference evidence="5 6" key="1">
    <citation type="submission" date="2023-08" db="EMBL/GenBank/DDBJ databases">
        <title>Pathogen: clinical or host-associated sample.</title>
        <authorList>
            <person name="Hergert J."/>
            <person name="Casey R."/>
            <person name="Wagner J."/>
            <person name="Young E.L."/>
            <person name="Oakeson K.F."/>
        </authorList>
    </citation>
    <scope>NUCLEOTIDE SEQUENCE [LARGE SCALE GENOMIC DNA]</scope>
    <source>
        <strain evidence="5 6">1760953</strain>
        <plasmid evidence="5 6">unnamed4</plasmid>
    </source>
</reference>
<comment type="similarity">
    <text evidence="1">Belongs to the LysR transcriptional regulatory family.</text>
</comment>
<dbReference type="CDD" id="cd08432">
    <property type="entry name" value="PBP2_GcdR_TrpI_HvrB_AmpR_like"/>
    <property type="match status" value="1"/>
</dbReference>
<dbReference type="Gene3D" id="1.10.10.10">
    <property type="entry name" value="Winged helix-like DNA-binding domain superfamily/Winged helix DNA-binding domain"/>
    <property type="match status" value="1"/>
</dbReference>
<evidence type="ECO:0000256" key="3">
    <source>
        <dbReference type="ARBA" id="ARBA00023125"/>
    </source>
</evidence>